<name>A0A1I2QW68_9GAMM</name>
<reference evidence="2" key="1">
    <citation type="submission" date="2016-10" db="EMBL/GenBank/DDBJ databases">
        <authorList>
            <person name="Varghese N."/>
            <person name="Submissions S."/>
        </authorList>
    </citation>
    <scope>NUCLEOTIDE SEQUENCE [LARGE SCALE GENOMIC DNA]</scope>
    <source>
        <strain evidence="2">CGMCC 1.10971</strain>
    </source>
</reference>
<gene>
    <name evidence="1" type="ORF">SAMN05216175_105194</name>
</gene>
<dbReference type="RefSeq" id="WP_090727297.1">
    <property type="nucleotide sequence ID" value="NZ_FOOU01000005.1"/>
</dbReference>
<dbReference type="AlphaFoldDB" id="A0A1I2QW68"/>
<evidence type="ECO:0000313" key="1">
    <source>
        <dbReference type="EMBL" id="SFG32632.1"/>
    </source>
</evidence>
<organism evidence="1 2">
    <name type="scientific">Neptunomonas qingdaonensis</name>
    <dbReference type="NCBI Taxonomy" id="1045558"/>
    <lineage>
        <taxon>Bacteria</taxon>
        <taxon>Pseudomonadati</taxon>
        <taxon>Pseudomonadota</taxon>
        <taxon>Gammaproteobacteria</taxon>
        <taxon>Oceanospirillales</taxon>
        <taxon>Oceanospirillaceae</taxon>
        <taxon>Neptunomonas</taxon>
    </lineage>
</organism>
<keyword evidence="2" id="KW-1185">Reference proteome</keyword>
<sequence>MYPIIRNPDKWVEQQDAMLDSYIERVFESDKIDDWFNASHWYYDAITSLLLPQDKTKQHTL</sequence>
<evidence type="ECO:0000313" key="2">
    <source>
        <dbReference type="Proteomes" id="UP000198623"/>
    </source>
</evidence>
<dbReference type="Proteomes" id="UP000198623">
    <property type="component" value="Unassembled WGS sequence"/>
</dbReference>
<dbReference type="OrthoDB" id="6121413at2"/>
<proteinExistence type="predicted"/>
<dbReference type="EMBL" id="FOOU01000005">
    <property type="protein sequence ID" value="SFG32632.1"/>
    <property type="molecule type" value="Genomic_DNA"/>
</dbReference>
<accession>A0A1I2QW68</accession>
<protein>
    <submittedName>
        <fullName evidence="1">Uncharacterized protein</fullName>
    </submittedName>
</protein>